<dbReference type="EMBL" id="JABJRC010000001">
    <property type="protein sequence ID" value="NOL39653.1"/>
    <property type="molecule type" value="Genomic_DNA"/>
</dbReference>
<dbReference type="Gene3D" id="3.20.20.30">
    <property type="entry name" value="Luciferase-like domain"/>
    <property type="match status" value="1"/>
</dbReference>
<dbReference type="Pfam" id="PF01565">
    <property type="entry name" value="FAD_binding_4"/>
    <property type="match status" value="1"/>
</dbReference>
<organism evidence="8 9">
    <name type="scientific">Kribbella sandramycini</name>
    <dbReference type="NCBI Taxonomy" id="60450"/>
    <lineage>
        <taxon>Bacteria</taxon>
        <taxon>Bacillati</taxon>
        <taxon>Actinomycetota</taxon>
        <taxon>Actinomycetes</taxon>
        <taxon>Propionibacteriales</taxon>
        <taxon>Kribbellaceae</taxon>
        <taxon>Kribbella</taxon>
    </lineage>
</organism>
<keyword evidence="4" id="KW-0274">FAD</keyword>
<name>A0A7Y4KVV8_9ACTN</name>
<proteinExistence type="inferred from homology"/>
<dbReference type="SUPFAM" id="SSF56176">
    <property type="entry name" value="FAD-binding/transporter-associated domain-like"/>
    <property type="match status" value="1"/>
</dbReference>
<dbReference type="RefSeq" id="WP_171671450.1">
    <property type="nucleotide sequence ID" value="NZ_BAAAGT010000003.1"/>
</dbReference>
<dbReference type="PANTHER" id="PTHR42973:SF39">
    <property type="entry name" value="FAD-BINDING PCMH-TYPE DOMAIN-CONTAINING PROTEIN"/>
    <property type="match status" value="1"/>
</dbReference>
<dbReference type="EMBL" id="JACHKF010000001">
    <property type="protein sequence ID" value="MBB6567751.1"/>
    <property type="molecule type" value="Genomic_DNA"/>
</dbReference>
<gene>
    <name evidence="7" type="ORF">HNR71_003388</name>
    <name evidence="8" type="ORF">HPO96_05280</name>
</gene>
<dbReference type="InterPro" id="IPR016167">
    <property type="entry name" value="FAD-bd_PCMH_sub1"/>
</dbReference>
<dbReference type="GO" id="GO:0071949">
    <property type="term" value="F:FAD binding"/>
    <property type="evidence" value="ECO:0007669"/>
    <property type="project" value="InterPro"/>
</dbReference>
<dbReference type="GO" id="GO:0016705">
    <property type="term" value="F:oxidoreductase activity, acting on paired donors, with incorporation or reduction of molecular oxygen"/>
    <property type="evidence" value="ECO:0007669"/>
    <property type="project" value="InterPro"/>
</dbReference>
<dbReference type="InterPro" id="IPR011251">
    <property type="entry name" value="Luciferase-like_dom"/>
</dbReference>
<feature type="domain" description="FAD-binding PCMH-type" evidence="6">
    <location>
        <begin position="334"/>
        <end position="507"/>
    </location>
</feature>
<evidence type="ECO:0000256" key="1">
    <source>
        <dbReference type="ARBA" id="ARBA00001974"/>
    </source>
</evidence>
<dbReference type="Gene3D" id="3.30.465.10">
    <property type="match status" value="1"/>
</dbReference>
<evidence type="ECO:0000256" key="2">
    <source>
        <dbReference type="ARBA" id="ARBA00005466"/>
    </source>
</evidence>
<dbReference type="Proteomes" id="UP000534306">
    <property type="component" value="Unassembled WGS sequence"/>
</dbReference>
<dbReference type="InterPro" id="IPR050416">
    <property type="entry name" value="FAD-linked_Oxidoreductase"/>
</dbReference>
<comment type="similarity">
    <text evidence="2">Belongs to the oxygen-dependent FAD-linked oxidoreductase family.</text>
</comment>
<keyword evidence="9" id="KW-1185">Reference proteome</keyword>
<dbReference type="SUPFAM" id="SSF51679">
    <property type="entry name" value="Bacterial luciferase-like"/>
    <property type="match status" value="1"/>
</dbReference>
<dbReference type="InterPro" id="IPR016166">
    <property type="entry name" value="FAD-bd_PCMH"/>
</dbReference>
<keyword evidence="5" id="KW-0560">Oxidoreductase</keyword>
<dbReference type="AlphaFoldDB" id="A0A7Y4KVV8"/>
<dbReference type="InterPro" id="IPR036318">
    <property type="entry name" value="FAD-bd_PCMH-like_sf"/>
</dbReference>
<evidence type="ECO:0000313" key="8">
    <source>
        <dbReference type="EMBL" id="NOL39653.1"/>
    </source>
</evidence>
<evidence type="ECO:0000313" key="9">
    <source>
        <dbReference type="Proteomes" id="UP000534306"/>
    </source>
</evidence>
<dbReference type="Gene3D" id="3.40.462.20">
    <property type="match status" value="1"/>
</dbReference>
<dbReference type="InterPro" id="IPR006094">
    <property type="entry name" value="Oxid_FAD_bind_N"/>
</dbReference>
<dbReference type="Gene3D" id="3.30.43.10">
    <property type="entry name" value="Uridine Diphospho-n-acetylenolpyruvylglucosamine Reductase, domain 2"/>
    <property type="match status" value="1"/>
</dbReference>
<comment type="caution">
    <text evidence="8">The sequence shown here is derived from an EMBL/GenBank/DDBJ whole genome shotgun (WGS) entry which is preliminary data.</text>
</comment>
<accession>A0A7Y4KVV8</accession>
<dbReference type="PROSITE" id="PS51387">
    <property type="entry name" value="FAD_PCMH"/>
    <property type="match status" value="1"/>
</dbReference>
<keyword evidence="3" id="KW-0285">Flavoprotein</keyword>
<reference evidence="8 9" key="1">
    <citation type="submission" date="2020-05" db="EMBL/GenBank/DDBJ databases">
        <title>Genome sequence of Kribbella sandramycini ATCC 39419.</title>
        <authorList>
            <person name="Maclea K.S."/>
            <person name="Fair J.L."/>
        </authorList>
    </citation>
    <scope>NUCLEOTIDE SEQUENCE [LARGE SCALE GENOMIC DNA]</scope>
    <source>
        <strain evidence="8 9">ATCC 39419</strain>
    </source>
</reference>
<evidence type="ECO:0000256" key="3">
    <source>
        <dbReference type="ARBA" id="ARBA00022630"/>
    </source>
</evidence>
<evidence type="ECO:0000256" key="5">
    <source>
        <dbReference type="ARBA" id="ARBA00023002"/>
    </source>
</evidence>
<evidence type="ECO:0000313" key="7">
    <source>
        <dbReference type="EMBL" id="MBB6567751.1"/>
    </source>
</evidence>
<evidence type="ECO:0000313" key="10">
    <source>
        <dbReference type="Proteomes" id="UP000553957"/>
    </source>
</evidence>
<reference evidence="7 10" key="2">
    <citation type="submission" date="2020-08" db="EMBL/GenBank/DDBJ databases">
        <title>Sequencing the genomes of 1000 actinobacteria strains.</title>
        <authorList>
            <person name="Klenk H.-P."/>
        </authorList>
    </citation>
    <scope>NUCLEOTIDE SEQUENCE [LARGE SCALE GENOMIC DNA]</scope>
    <source>
        <strain evidence="7 10">DSM 15626</strain>
    </source>
</reference>
<evidence type="ECO:0000256" key="4">
    <source>
        <dbReference type="ARBA" id="ARBA00022827"/>
    </source>
</evidence>
<dbReference type="InterPro" id="IPR036661">
    <property type="entry name" value="Luciferase-like_sf"/>
</dbReference>
<evidence type="ECO:0000259" key="6">
    <source>
        <dbReference type="PROSITE" id="PS51387"/>
    </source>
</evidence>
<sequence>MNALRDRGNYAHRLEFGVRAAAGDEYDAERSVRQAVLAEELGYDVVALADRPDTTGIDALTALGWIAARTSKIKLRADVLTPRDPALLARTIASLDHLSGGRAALVLGTAAGAGAAGEAVDVIRALWNTSRTGTVRYSGHFYRLSGAQPGSPAHQVPITVLGDDDRAAADLAGRKGDGWTASYPAELSLGDAAVVIDRAAELAGRDAREVRRELLIRGGLGVREGIFTGSPAEWVSDLLPLVVDHGVSGIVLDLTEVDADGKDLLTRFAQEVVPALKAGVDKVLPDGWQGRAVRSRAALARRAPGVDYDDVPADVAEVLEPGDPRYRRYRGGYLRGGTPGIVLRAETDDQVVEALAYARRHPHLPLARRSGGHGISGRSTNAGGIVIDVSGMNTIEVIDEATRRVRIGPGARWMDVAAALLPYGWALSSGDYGGVGVGGLATAGGIGYLSRAHGLTIDHLVGVRMVLADGSIVEANEVENPDLFWAVRGAGANFGIVTSFEFVVDVVGDVGYAELTHDASDTAGFLVDWGSVVEDAPRALTSFLVVSPARRGQPSYAQSRTMVDSGDPETVLAHLQPLADIAPLLAQQAQILPYAAVMANAADQDPRSAGEPVSRSGLLAHITPEFADAAARVLRGDAVYFFQIRSVGGAVSDVDPDATAYSNRAANFSVVAMGRDDASLDEAWAQLSPYFDGQYLSFDSSLRPGRLEDTWSPSTLARLRDLKAKYDPDIVFDDNFAVLPTTTEKDN</sequence>
<dbReference type="InterPro" id="IPR016169">
    <property type="entry name" value="FAD-bd_PCMH_sub2"/>
</dbReference>
<protein>
    <submittedName>
        <fullName evidence="8">LLM class flavin-dependent oxidoreductase</fullName>
    </submittedName>
</protein>
<comment type="cofactor">
    <cofactor evidence="1">
        <name>FAD</name>
        <dbReference type="ChEBI" id="CHEBI:57692"/>
    </cofactor>
</comment>
<dbReference type="PANTHER" id="PTHR42973">
    <property type="entry name" value="BINDING OXIDOREDUCTASE, PUTATIVE (AFU_ORTHOLOGUE AFUA_1G17690)-RELATED"/>
    <property type="match status" value="1"/>
</dbReference>
<dbReference type="Pfam" id="PF00296">
    <property type="entry name" value="Bac_luciferase"/>
    <property type="match status" value="1"/>
</dbReference>
<dbReference type="Proteomes" id="UP000553957">
    <property type="component" value="Unassembled WGS sequence"/>
</dbReference>